<feature type="domain" description="PDZ" evidence="1">
    <location>
        <begin position="446"/>
        <end position="540"/>
    </location>
</feature>
<dbReference type="PROSITE" id="PS50106">
    <property type="entry name" value="PDZ"/>
    <property type="match status" value="1"/>
</dbReference>
<dbReference type="OrthoDB" id="9778516at2"/>
<proteinExistence type="predicted"/>
<dbReference type="EMBL" id="QURB01000002">
    <property type="protein sequence ID" value="RFC54978.1"/>
    <property type="molecule type" value="Genomic_DNA"/>
</dbReference>
<dbReference type="InterPro" id="IPR007963">
    <property type="entry name" value="Peptidase_M61_catalytic"/>
</dbReference>
<dbReference type="Gene3D" id="1.10.390.10">
    <property type="entry name" value="Neutral Protease Domain 2"/>
    <property type="match status" value="1"/>
</dbReference>
<evidence type="ECO:0000313" key="3">
    <source>
        <dbReference type="Proteomes" id="UP000257127"/>
    </source>
</evidence>
<organism evidence="2 3">
    <name type="scientific">Brumimicrobium aurantiacum</name>
    <dbReference type="NCBI Taxonomy" id="1737063"/>
    <lineage>
        <taxon>Bacteria</taxon>
        <taxon>Pseudomonadati</taxon>
        <taxon>Bacteroidota</taxon>
        <taxon>Flavobacteriia</taxon>
        <taxon>Flavobacteriales</taxon>
        <taxon>Crocinitomicaceae</taxon>
        <taxon>Brumimicrobium</taxon>
    </lineage>
</organism>
<gene>
    <name evidence="2" type="ORF">DXU93_03920</name>
</gene>
<dbReference type="SUPFAM" id="SSF50156">
    <property type="entry name" value="PDZ domain-like"/>
    <property type="match status" value="1"/>
</dbReference>
<sequence length="569" mass="65627">MKFTFDIESPHKQYIQITAEIEVSKAETELFFPAWRPGRYELGDFAKNVNHFQILDEKGEKVEYQKSNKNTWIVQTSNVQTITVKYSYYAKDLNAGSTFLDASQLYVNPVNCCVFTDEIYNDPIQVELNIPDAWDVAHSLKVDNNSFTAANYDELVDSPFICSGNLQKTSYTVEGTTFYIWFNGIVKPDWKRLENDFKAFTISQIKAFSKFPTDEYHYLIQVLPYATYHGVEHSKSTVITLGPSYAVFEEFYKELLGVSSHELYHTWNVKSIRPVEMMPYNFKEENYTELGYIAEGVTTYMGDLMLYKSGVFNLKQYLQEMDKQIQKHMDNFGRLNYSVADSSFDTWLDGYVPGAPERKVSIYTEGCLLAFILDVHILKHTNNEKCLDDLMRELYLNYGDKGIGVSKADYLKEVERITNQTMQWFFDDYLHGTKAYTPLLIECLNEIGIKYNSTPVKSEFAAYLGAKIVEVNEATKIAALFPNSILDQAGAMVGDELLAMNGVSIQKNADRWARYFKNEEKVLIVNRGGKLIQLELPKSDEVYYQRYYLSQMKELSQAQKATFEAWKTV</sequence>
<evidence type="ECO:0000259" key="1">
    <source>
        <dbReference type="PROSITE" id="PS50106"/>
    </source>
</evidence>
<dbReference type="Gene3D" id="2.60.40.3650">
    <property type="match status" value="1"/>
</dbReference>
<dbReference type="InterPro" id="IPR027268">
    <property type="entry name" value="Peptidase_M4/M1_CTD_sf"/>
</dbReference>
<dbReference type="Gene3D" id="2.30.42.10">
    <property type="match status" value="1"/>
</dbReference>
<dbReference type="Pfam" id="PF05299">
    <property type="entry name" value="Peptidase_M61"/>
    <property type="match status" value="1"/>
</dbReference>
<dbReference type="Pfam" id="PF17899">
    <property type="entry name" value="Peptidase_M61_N"/>
    <property type="match status" value="1"/>
</dbReference>
<dbReference type="Proteomes" id="UP000257127">
    <property type="component" value="Unassembled WGS sequence"/>
</dbReference>
<dbReference type="InterPro" id="IPR040756">
    <property type="entry name" value="Peptidase_M61_N"/>
</dbReference>
<accession>A0A3E1EZJ7</accession>
<dbReference type="AlphaFoldDB" id="A0A3E1EZJ7"/>
<dbReference type="RefSeq" id="WP_116879957.1">
    <property type="nucleotide sequence ID" value="NZ_QURB01000002.1"/>
</dbReference>
<keyword evidence="3" id="KW-1185">Reference proteome</keyword>
<dbReference type="SMART" id="SM00228">
    <property type="entry name" value="PDZ"/>
    <property type="match status" value="1"/>
</dbReference>
<dbReference type="PIRSF" id="PIRSF016493">
    <property type="entry name" value="Glycyl_aminpptds"/>
    <property type="match status" value="1"/>
</dbReference>
<comment type="caution">
    <text evidence="2">The sequence shown here is derived from an EMBL/GenBank/DDBJ whole genome shotgun (WGS) entry which is preliminary data.</text>
</comment>
<reference evidence="2 3" key="1">
    <citation type="submission" date="2018-08" db="EMBL/GenBank/DDBJ databases">
        <title>The draft genome squence of Brumimicrobium sp. N62.</title>
        <authorList>
            <person name="Du Z.-J."/>
            <person name="Luo H.-R."/>
        </authorList>
    </citation>
    <scope>NUCLEOTIDE SEQUENCE [LARGE SCALE GENOMIC DNA]</scope>
    <source>
        <strain evidence="2 3">N62</strain>
    </source>
</reference>
<protein>
    <submittedName>
        <fullName evidence="2">M61 family peptidase</fullName>
    </submittedName>
</protein>
<name>A0A3E1EZJ7_9FLAO</name>
<evidence type="ECO:0000313" key="2">
    <source>
        <dbReference type="EMBL" id="RFC54978.1"/>
    </source>
</evidence>
<dbReference type="InterPro" id="IPR024191">
    <property type="entry name" value="Peptidase_M61"/>
</dbReference>
<dbReference type="InterPro" id="IPR001478">
    <property type="entry name" value="PDZ"/>
</dbReference>
<dbReference type="InterPro" id="IPR036034">
    <property type="entry name" value="PDZ_sf"/>
</dbReference>